<proteinExistence type="predicted"/>
<feature type="non-terminal residue" evidence="1">
    <location>
        <position position="1"/>
    </location>
</feature>
<organism evidence="1">
    <name type="scientific">marine metagenome</name>
    <dbReference type="NCBI Taxonomy" id="408172"/>
    <lineage>
        <taxon>unclassified sequences</taxon>
        <taxon>metagenomes</taxon>
        <taxon>ecological metagenomes</taxon>
    </lineage>
</organism>
<evidence type="ECO:0000313" key="1">
    <source>
        <dbReference type="EMBL" id="SVA79751.1"/>
    </source>
</evidence>
<gene>
    <name evidence="1" type="ORF">METZ01_LOCUS132605</name>
</gene>
<dbReference type="EMBL" id="UINC01018906">
    <property type="protein sequence ID" value="SVA79751.1"/>
    <property type="molecule type" value="Genomic_DNA"/>
</dbReference>
<accession>A0A381YSZ1</accession>
<dbReference type="AlphaFoldDB" id="A0A381YSZ1"/>
<name>A0A381YSZ1_9ZZZZ</name>
<sequence length="33" mass="3703">SMGMIAQMVINRAMGIPITRPKSVTTEWIKNKV</sequence>
<reference evidence="1" key="1">
    <citation type="submission" date="2018-05" db="EMBL/GenBank/DDBJ databases">
        <authorList>
            <person name="Lanie J.A."/>
            <person name="Ng W.-L."/>
            <person name="Kazmierczak K.M."/>
            <person name="Andrzejewski T.M."/>
            <person name="Davidsen T.M."/>
            <person name="Wayne K.J."/>
            <person name="Tettelin H."/>
            <person name="Glass J.I."/>
            <person name="Rusch D."/>
            <person name="Podicherti R."/>
            <person name="Tsui H.-C.T."/>
            <person name="Winkler M.E."/>
        </authorList>
    </citation>
    <scope>NUCLEOTIDE SEQUENCE</scope>
</reference>
<protein>
    <submittedName>
        <fullName evidence="1">Uncharacterized protein</fullName>
    </submittedName>
</protein>